<organism evidence="3 4">
    <name type="scientific">Peredibacter starrii</name>
    <dbReference type="NCBI Taxonomy" id="28202"/>
    <lineage>
        <taxon>Bacteria</taxon>
        <taxon>Pseudomonadati</taxon>
        <taxon>Bdellovibrionota</taxon>
        <taxon>Bacteriovoracia</taxon>
        <taxon>Bacteriovoracales</taxon>
        <taxon>Bacteriovoracaceae</taxon>
        <taxon>Peredibacter</taxon>
    </lineage>
</organism>
<gene>
    <name evidence="3" type="ORF">SOO65_11225</name>
</gene>
<dbReference type="GO" id="GO:0003908">
    <property type="term" value="F:methylated-DNA-[protein]-cysteine S-methyltransferase activity"/>
    <property type="evidence" value="ECO:0007669"/>
    <property type="project" value="UniProtKB-EC"/>
</dbReference>
<reference evidence="3 4" key="1">
    <citation type="submission" date="2023-11" db="EMBL/GenBank/DDBJ databases">
        <title>Peredibacter starrii A3.12.</title>
        <authorList>
            <person name="Mitchell R.J."/>
        </authorList>
    </citation>
    <scope>NUCLEOTIDE SEQUENCE [LARGE SCALE GENOMIC DNA]</scope>
    <source>
        <strain evidence="3 4">A3.12</strain>
    </source>
</reference>
<dbReference type="PANTHER" id="PTHR10815:SF13">
    <property type="entry name" value="METHYLATED-DNA--PROTEIN-CYSTEINE METHYLTRANSFERASE"/>
    <property type="match status" value="1"/>
</dbReference>
<accession>A0AAX4HJ44</accession>
<keyword evidence="4" id="KW-1185">Reference proteome</keyword>
<dbReference type="GO" id="GO:0032259">
    <property type="term" value="P:methylation"/>
    <property type="evidence" value="ECO:0007669"/>
    <property type="project" value="UniProtKB-KW"/>
</dbReference>
<evidence type="ECO:0000259" key="2">
    <source>
        <dbReference type="Pfam" id="PF01035"/>
    </source>
</evidence>
<dbReference type="CDD" id="cd06445">
    <property type="entry name" value="ATase"/>
    <property type="match status" value="1"/>
</dbReference>
<proteinExistence type="predicted"/>
<dbReference type="NCBIfam" id="TIGR00589">
    <property type="entry name" value="ogt"/>
    <property type="match status" value="1"/>
</dbReference>
<dbReference type="GO" id="GO:0006281">
    <property type="term" value="P:DNA repair"/>
    <property type="evidence" value="ECO:0007669"/>
    <property type="project" value="InterPro"/>
</dbReference>
<dbReference type="SUPFAM" id="SSF46767">
    <property type="entry name" value="Methylated DNA-protein cysteine methyltransferase, C-terminal domain"/>
    <property type="match status" value="1"/>
</dbReference>
<dbReference type="Pfam" id="PF01035">
    <property type="entry name" value="DNA_binding_1"/>
    <property type="match status" value="1"/>
</dbReference>
<dbReference type="RefSeq" id="WP_321389630.1">
    <property type="nucleotide sequence ID" value="NZ_CP139487.1"/>
</dbReference>
<evidence type="ECO:0000256" key="1">
    <source>
        <dbReference type="ARBA" id="ARBA00022763"/>
    </source>
</evidence>
<dbReference type="InterPro" id="IPR036388">
    <property type="entry name" value="WH-like_DNA-bd_sf"/>
</dbReference>
<keyword evidence="3" id="KW-0489">Methyltransferase</keyword>
<dbReference type="PANTHER" id="PTHR10815">
    <property type="entry name" value="METHYLATED-DNA--PROTEIN-CYSTEINE METHYLTRANSFERASE"/>
    <property type="match status" value="1"/>
</dbReference>
<dbReference type="Gene3D" id="1.10.10.10">
    <property type="entry name" value="Winged helix-like DNA-binding domain superfamily/Winged helix DNA-binding domain"/>
    <property type="match status" value="1"/>
</dbReference>
<dbReference type="AlphaFoldDB" id="A0AAX4HJ44"/>
<dbReference type="KEGG" id="psti:SOO65_11225"/>
<evidence type="ECO:0000313" key="3">
    <source>
        <dbReference type="EMBL" id="WPU63256.1"/>
    </source>
</evidence>
<keyword evidence="3" id="KW-0808">Transferase</keyword>
<dbReference type="EMBL" id="CP139487">
    <property type="protein sequence ID" value="WPU63256.1"/>
    <property type="molecule type" value="Genomic_DNA"/>
</dbReference>
<evidence type="ECO:0000313" key="4">
    <source>
        <dbReference type="Proteomes" id="UP001324634"/>
    </source>
</evidence>
<protein>
    <submittedName>
        <fullName evidence="3">Methylated-DNA--[protein]-cysteine S-methyltransferase</fullName>
        <ecNumber evidence="3">2.1.1.63</ecNumber>
    </submittedName>
</protein>
<sequence length="155" mass="16967">MKEQSMSVILPALPIVGTLKLTSFDGKTLSSIHVVEPSVPGERNIFFEDCFQKLLSYLEGKSDSLDIPTDLSQVSPFHLEVLNAMIEIPFGQVASYRDLAVKMNSRAFQAIGTACGRNPLMLIYPCHRVVGSKDLGGFAHGLEMKKALLKLESAL</sequence>
<dbReference type="InterPro" id="IPR014048">
    <property type="entry name" value="MethylDNA_cys_MeTrfase_DNA-bd"/>
</dbReference>
<feature type="domain" description="Methylated-DNA-[protein]-cysteine S-methyltransferase DNA binding" evidence="2">
    <location>
        <begin position="76"/>
        <end position="153"/>
    </location>
</feature>
<keyword evidence="1" id="KW-0227">DNA damage</keyword>
<dbReference type="InterPro" id="IPR036217">
    <property type="entry name" value="MethylDNA_cys_MeTrfase_DNAb"/>
</dbReference>
<name>A0AAX4HJ44_9BACT</name>
<dbReference type="EC" id="2.1.1.63" evidence="3"/>
<dbReference type="Proteomes" id="UP001324634">
    <property type="component" value="Chromosome"/>
</dbReference>